<name>A0A507CP64_9FUNG</name>
<feature type="domain" description="Ras-GEF" evidence="4">
    <location>
        <begin position="426"/>
        <end position="659"/>
    </location>
</feature>
<dbReference type="InterPro" id="IPR001895">
    <property type="entry name" value="RASGEF_cat_dom"/>
</dbReference>
<dbReference type="GO" id="GO:0007265">
    <property type="term" value="P:Ras protein signal transduction"/>
    <property type="evidence" value="ECO:0007669"/>
    <property type="project" value="TreeGrafter"/>
</dbReference>
<sequence length="664" mass="74910">MIHYNLNNRKLVLGHPGGKYGLYIPSSSRWMEEIKTLDQYEAAKTEDIHYKLQYQTFDITLDGCTQKFLVGSTTTVEHVLEMLSVNAISSFEDTFGLYTSYGERLKDKDTVWAILKDMGAEQDVIYYRPLSQKIVVCTSAEPDMAVELEVDFSRPLKSLLPFFCRRFGVKISECQAIKDEKGLVLDVEKALNASRVSHNSKIMIVKNGGSSYDSPTSAVSAASTLVNGAEVNIWEEPDSAETLQFSSSGVSPMVYTVSAGSLNKLVVHLTNEKGEGSTQYLDFVKTFLLTYQSFTSAFVLLKKLIERYHVPRIGNMSQGEFEKFRLTVQLRVCNVILQWTKKYTSDFLDVKNGEALIAEMTKFTESILAADHPTMAKQIRKSITKLKEGPEAWSSHVAKSMGPPPPPPSKAPRQGKDGVLRIFDYPAEEIARQLTLIEFGLFYNIRPLELLNQAWTKRDASVRAAGILALTKRFNAVACWVAKTILDLKTVKARARRMTRMIDIAVHLHGLNNFSTLMAFIAGLNKAAIMRLKHTFKELSSTSRKKLADFEKLMTAENSYKTYRAALHTVNPPCIPYIGVYLIDLTYMEDGNPNNIDNLINFTKRQMVSTVIREVHQYQSSPVNFKTVDELARLLNVFPDANDTFEKLLYELSLKREPREAAPK</sequence>
<dbReference type="AlphaFoldDB" id="A0A507CP64"/>
<dbReference type="PROSITE" id="PS50212">
    <property type="entry name" value="RASGEF_NTER"/>
    <property type="match status" value="1"/>
</dbReference>
<dbReference type="InterPro" id="IPR008937">
    <property type="entry name" value="Ras-like_GEF"/>
</dbReference>
<dbReference type="Proteomes" id="UP000320475">
    <property type="component" value="Unassembled WGS sequence"/>
</dbReference>
<dbReference type="VEuPathDB" id="FungiDB:SeMB42_g04974"/>
<reference evidence="6 7" key="1">
    <citation type="journal article" date="2019" name="Sci. Rep.">
        <title>Comparative genomics of chytrid fungi reveal insights into the obligate biotrophic and pathogenic lifestyle of Synchytrium endobioticum.</title>
        <authorList>
            <person name="van de Vossenberg B.T.L.H."/>
            <person name="Warris S."/>
            <person name="Nguyen H.D.T."/>
            <person name="van Gent-Pelzer M.P.E."/>
            <person name="Joly D.L."/>
            <person name="van de Geest H.C."/>
            <person name="Bonants P.J.M."/>
            <person name="Smith D.S."/>
            <person name="Levesque C.A."/>
            <person name="van der Lee T.A.J."/>
        </authorList>
    </citation>
    <scope>NUCLEOTIDE SEQUENCE [LARGE SCALE GENOMIC DNA]</scope>
    <source>
        <strain evidence="6 7">LEV6574</strain>
    </source>
</reference>
<keyword evidence="1 2" id="KW-0344">Guanine-nucleotide releasing factor</keyword>
<dbReference type="CDD" id="cd00155">
    <property type="entry name" value="RasGEF"/>
    <property type="match status" value="1"/>
</dbReference>
<accession>A0A507CP64</accession>
<dbReference type="CDD" id="cd06224">
    <property type="entry name" value="REM"/>
    <property type="match status" value="1"/>
</dbReference>
<dbReference type="SMART" id="SM00229">
    <property type="entry name" value="RasGEFN"/>
    <property type="match status" value="1"/>
</dbReference>
<dbReference type="Pfam" id="PF00618">
    <property type="entry name" value="RasGEF_N"/>
    <property type="match status" value="1"/>
</dbReference>
<dbReference type="PANTHER" id="PTHR23113:SF366">
    <property type="entry name" value="RAS GUANINE NUCLEOTIDE EXCHANGE FACTOR R"/>
    <property type="match status" value="1"/>
</dbReference>
<protein>
    <recommendedName>
        <fullName evidence="8">Ras-GEF domain-containing protein</fullName>
    </recommendedName>
</protein>
<evidence type="ECO:0000259" key="4">
    <source>
        <dbReference type="PROSITE" id="PS50009"/>
    </source>
</evidence>
<dbReference type="EMBL" id="QEAM01000353">
    <property type="protein sequence ID" value="TPX40913.1"/>
    <property type="molecule type" value="Genomic_DNA"/>
</dbReference>
<dbReference type="Gene3D" id="1.10.840.10">
    <property type="entry name" value="Ras guanine-nucleotide exchange factors catalytic domain"/>
    <property type="match status" value="1"/>
</dbReference>
<dbReference type="PROSITE" id="PS50009">
    <property type="entry name" value="RASGEF_CAT"/>
    <property type="match status" value="1"/>
</dbReference>
<evidence type="ECO:0000256" key="2">
    <source>
        <dbReference type="PROSITE-ProRule" id="PRU00168"/>
    </source>
</evidence>
<dbReference type="GO" id="GO:0005085">
    <property type="term" value="F:guanyl-nucleotide exchange factor activity"/>
    <property type="evidence" value="ECO:0007669"/>
    <property type="project" value="UniProtKB-KW"/>
</dbReference>
<gene>
    <name evidence="6" type="ORF">SeLEV6574_g06351</name>
</gene>
<dbReference type="Pfam" id="PF00617">
    <property type="entry name" value="RasGEF"/>
    <property type="match status" value="1"/>
</dbReference>
<evidence type="ECO:0000313" key="7">
    <source>
        <dbReference type="Proteomes" id="UP000320475"/>
    </source>
</evidence>
<dbReference type="PANTHER" id="PTHR23113">
    <property type="entry name" value="GUANINE NUCLEOTIDE EXCHANGE FACTOR"/>
    <property type="match status" value="1"/>
</dbReference>
<evidence type="ECO:0000256" key="1">
    <source>
        <dbReference type="ARBA" id="ARBA00022658"/>
    </source>
</evidence>
<evidence type="ECO:0000313" key="6">
    <source>
        <dbReference type="EMBL" id="TPX40913.1"/>
    </source>
</evidence>
<dbReference type="InterPro" id="IPR019804">
    <property type="entry name" value="Ras_G-nucl-exch_fac_CS"/>
</dbReference>
<dbReference type="OrthoDB" id="546434at2759"/>
<proteinExistence type="predicted"/>
<dbReference type="PROSITE" id="PS00720">
    <property type="entry name" value="RASGEF"/>
    <property type="match status" value="1"/>
</dbReference>
<organism evidence="6 7">
    <name type="scientific">Synchytrium endobioticum</name>
    <dbReference type="NCBI Taxonomy" id="286115"/>
    <lineage>
        <taxon>Eukaryota</taxon>
        <taxon>Fungi</taxon>
        <taxon>Fungi incertae sedis</taxon>
        <taxon>Chytridiomycota</taxon>
        <taxon>Chytridiomycota incertae sedis</taxon>
        <taxon>Chytridiomycetes</taxon>
        <taxon>Synchytriales</taxon>
        <taxon>Synchytriaceae</taxon>
        <taxon>Synchytrium</taxon>
    </lineage>
</organism>
<dbReference type="Gene3D" id="1.20.870.10">
    <property type="entry name" value="Son of sevenless (SoS) protein Chain: S domain 1"/>
    <property type="match status" value="1"/>
</dbReference>
<dbReference type="InterPro" id="IPR023578">
    <property type="entry name" value="Ras_GEF_dom_sf"/>
</dbReference>
<dbReference type="InterPro" id="IPR036964">
    <property type="entry name" value="RASGEF_cat_dom_sf"/>
</dbReference>
<dbReference type="SMART" id="SM00147">
    <property type="entry name" value="RasGEF"/>
    <property type="match status" value="1"/>
</dbReference>
<feature type="region of interest" description="Disordered" evidence="3">
    <location>
        <begin position="394"/>
        <end position="414"/>
    </location>
</feature>
<dbReference type="InterPro" id="IPR000651">
    <property type="entry name" value="Ras-like_Gua-exchang_fac_N"/>
</dbReference>
<evidence type="ECO:0000259" key="5">
    <source>
        <dbReference type="PROSITE" id="PS50212"/>
    </source>
</evidence>
<evidence type="ECO:0008006" key="8">
    <source>
        <dbReference type="Google" id="ProtNLM"/>
    </source>
</evidence>
<dbReference type="GO" id="GO:0005886">
    <property type="term" value="C:plasma membrane"/>
    <property type="evidence" value="ECO:0007669"/>
    <property type="project" value="TreeGrafter"/>
</dbReference>
<evidence type="ECO:0000256" key="3">
    <source>
        <dbReference type="SAM" id="MobiDB-lite"/>
    </source>
</evidence>
<comment type="caution">
    <text evidence="6">The sequence shown here is derived from an EMBL/GenBank/DDBJ whole genome shotgun (WGS) entry which is preliminary data.</text>
</comment>
<feature type="domain" description="N-terminal Ras-GEF" evidence="5">
    <location>
        <begin position="253"/>
        <end position="387"/>
    </location>
</feature>
<dbReference type="SUPFAM" id="SSF48366">
    <property type="entry name" value="Ras GEF"/>
    <property type="match status" value="1"/>
</dbReference>